<comment type="caution">
    <text evidence="2">The sequence shown here is derived from an EMBL/GenBank/DDBJ whole genome shotgun (WGS) entry which is preliminary data.</text>
</comment>
<evidence type="ECO:0000313" key="2">
    <source>
        <dbReference type="EMBL" id="ETW11072.1"/>
    </source>
</evidence>
<keyword evidence="1" id="KW-0472">Membrane</keyword>
<evidence type="ECO:0000313" key="3">
    <source>
        <dbReference type="Proteomes" id="UP000019063"/>
    </source>
</evidence>
<sequence>MILTAAAWANLIISALAALFFVSNGLIGMAVGLAIAGITTFAVLHGFAKVIEQFALATYLLRQIEQATRELRSAN</sequence>
<dbReference type="RefSeq" id="WP_043846777.1">
    <property type="nucleotide sequence ID" value="NZ_AQQW01000016.1"/>
</dbReference>
<evidence type="ECO:0000256" key="1">
    <source>
        <dbReference type="SAM" id="Phobius"/>
    </source>
</evidence>
<dbReference type="AlphaFoldDB" id="W4HE71"/>
<reference evidence="2 3" key="1">
    <citation type="journal article" date="2014" name="Antonie Van Leeuwenhoek">
        <title>Roseivivax atlanticus sp. nov., isolated from surface seawater of the Atlantic Ocean.</title>
        <authorList>
            <person name="Li G."/>
            <person name="Lai Q."/>
            <person name="Liu X."/>
            <person name="Sun F."/>
            <person name="Shao Z."/>
        </authorList>
    </citation>
    <scope>NUCLEOTIDE SEQUENCE [LARGE SCALE GENOMIC DNA]</scope>
    <source>
        <strain evidence="2 3">22II-s10s</strain>
    </source>
</reference>
<accession>W4HE71</accession>
<organism evidence="2 3">
    <name type="scientific">Roseivivax marinus</name>
    <dbReference type="NCBI Taxonomy" id="1379903"/>
    <lineage>
        <taxon>Bacteria</taxon>
        <taxon>Pseudomonadati</taxon>
        <taxon>Pseudomonadota</taxon>
        <taxon>Alphaproteobacteria</taxon>
        <taxon>Rhodobacterales</taxon>
        <taxon>Roseobacteraceae</taxon>
        <taxon>Roseivivax</taxon>
    </lineage>
</organism>
<gene>
    <name evidence="2" type="ORF">ATO8_18674</name>
</gene>
<name>W4HE71_9RHOB</name>
<protein>
    <submittedName>
        <fullName evidence="2">Uncharacterized protein</fullName>
    </submittedName>
</protein>
<dbReference type="Proteomes" id="UP000019063">
    <property type="component" value="Unassembled WGS sequence"/>
</dbReference>
<keyword evidence="1" id="KW-1133">Transmembrane helix</keyword>
<dbReference type="EMBL" id="AQQW01000016">
    <property type="protein sequence ID" value="ETW11072.1"/>
    <property type="molecule type" value="Genomic_DNA"/>
</dbReference>
<keyword evidence="1" id="KW-0812">Transmembrane</keyword>
<feature type="transmembrane region" description="Helical" evidence="1">
    <location>
        <begin position="27"/>
        <end position="48"/>
    </location>
</feature>
<proteinExistence type="predicted"/>
<keyword evidence="3" id="KW-1185">Reference proteome</keyword>